<dbReference type="InterPro" id="IPR012545">
    <property type="entry name" value="DUF1697"/>
</dbReference>
<sequence length="178" mass="18837">MTESPENRSFVALLCAVNVGGTGKLPMSDLRAMCERIGFDDVRTYIASGNVLFSTGLDADAARDALEAALHQYAGRPVGVVIRTPAEMARVRAANPFPSAVPSRVGVVFLDAPPDADTAGRARGVAEEEIALGDQEIYVHYPQGMGRSRLHLPGATGRATTRNMNTVTKLAALAAERS</sequence>
<dbReference type="Pfam" id="PF08002">
    <property type="entry name" value="DUF1697"/>
    <property type="match status" value="1"/>
</dbReference>
<dbReference type="EMBL" id="PVTX01000017">
    <property type="protein sequence ID" value="PRZ02841.1"/>
    <property type="molecule type" value="Genomic_DNA"/>
</dbReference>
<accession>A0ABX5ECL3</accession>
<comment type="caution">
    <text evidence="1">The sequence shown here is derived from an EMBL/GenBank/DDBJ whole genome shotgun (WGS) entry which is preliminary data.</text>
</comment>
<gene>
    <name evidence="1" type="ORF">BCL65_11717</name>
</gene>
<proteinExistence type="predicted"/>
<evidence type="ECO:0000313" key="1">
    <source>
        <dbReference type="EMBL" id="PRZ02841.1"/>
    </source>
</evidence>
<reference evidence="1 2" key="1">
    <citation type="submission" date="2018-03" db="EMBL/GenBank/DDBJ databases">
        <title>Comparative analysis of microorganisms from saline springs in Andes Mountain Range, Colombia.</title>
        <authorList>
            <person name="Rubin E."/>
        </authorList>
    </citation>
    <scope>NUCLEOTIDE SEQUENCE [LARGE SCALE GENOMIC DNA]</scope>
    <source>
        <strain evidence="1 2">CG 23</strain>
    </source>
</reference>
<organism evidence="1 2">
    <name type="scientific">Isoptericola halotolerans</name>
    <dbReference type="NCBI Taxonomy" id="300560"/>
    <lineage>
        <taxon>Bacteria</taxon>
        <taxon>Bacillati</taxon>
        <taxon>Actinomycetota</taxon>
        <taxon>Actinomycetes</taxon>
        <taxon>Micrococcales</taxon>
        <taxon>Promicromonosporaceae</taxon>
        <taxon>Isoptericola</taxon>
    </lineage>
</organism>
<evidence type="ECO:0000313" key="2">
    <source>
        <dbReference type="Proteomes" id="UP000239895"/>
    </source>
</evidence>
<keyword evidence="2" id="KW-1185">Reference proteome</keyword>
<protein>
    <submittedName>
        <fullName evidence="1">Uncharacterized protein (DUF1697 family)</fullName>
    </submittedName>
</protein>
<dbReference type="PIRSF" id="PIRSF008502">
    <property type="entry name" value="UCP008502"/>
    <property type="match status" value="1"/>
</dbReference>
<dbReference type="PANTHER" id="PTHR36439:SF1">
    <property type="entry name" value="DUF1697 DOMAIN-CONTAINING PROTEIN"/>
    <property type="match status" value="1"/>
</dbReference>
<dbReference type="RefSeq" id="WP_106269805.1">
    <property type="nucleotide sequence ID" value="NZ_PVTX01000017.1"/>
</dbReference>
<dbReference type="Proteomes" id="UP000239895">
    <property type="component" value="Unassembled WGS sequence"/>
</dbReference>
<dbReference type="SUPFAM" id="SSF160379">
    <property type="entry name" value="SP0830-like"/>
    <property type="match status" value="1"/>
</dbReference>
<name>A0ABX5ECL3_9MICO</name>
<dbReference type="PANTHER" id="PTHR36439">
    <property type="entry name" value="BLL4334 PROTEIN"/>
    <property type="match status" value="1"/>
</dbReference>
<dbReference type="Gene3D" id="3.30.70.1280">
    <property type="entry name" value="SP0830-like domains"/>
    <property type="match status" value="1"/>
</dbReference>